<evidence type="ECO:0000313" key="4">
    <source>
        <dbReference type="EMBL" id="KAK2986471.1"/>
    </source>
</evidence>
<organism evidence="4 5">
    <name type="scientific">Escallonia rubra</name>
    <dbReference type="NCBI Taxonomy" id="112253"/>
    <lineage>
        <taxon>Eukaryota</taxon>
        <taxon>Viridiplantae</taxon>
        <taxon>Streptophyta</taxon>
        <taxon>Embryophyta</taxon>
        <taxon>Tracheophyta</taxon>
        <taxon>Spermatophyta</taxon>
        <taxon>Magnoliopsida</taxon>
        <taxon>eudicotyledons</taxon>
        <taxon>Gunneridae</taxon>
        <taxon>Pentapetalae</taxon>
        <taxon>asterids</taxon>
        <taxon>campanulids</taxon>
        <taxon>Escalloniales</taxon>
        <taxon>Escalloniaceae</taxon>
        <taxon>Escallonia</taxon>
    </lineage>
</organism>
<dbReference type="InterPro" id="IPR032799">
    <property type="entry name" value="TAXi_C"/>
</dbReference>
<evidence type="ECO:0000256" key="2">
    <source>
        <dbReference type="ARBA" id="ARBA00022801"/>
    </source>
</evidence>
<comment type="caution">
    <text evidence="4">The sequence shown here is derived from an EMBL/GenBank/DDBJ whole genome shotgun (WGS) entry which is preliminary data.</text>
</comment>
<dbReference type="GO" id="GO:0005576">
    <property type="term" value="C:extracellular region"/>
    <property type="evidence" value="ECO:0007669"/>
    <property type="project" value="TreeGrafter"/>
</dbReference>
<dbReference type="PANTHER" id="PTHR47967">
    <property type="entry name" value="OS07G0603500 PROTEIN-RELATED"/>
    <property type="match status" value="1"/>
</dbReference>
<evidence type="ECO:0000313" key="5">
    <source>
        <dbReference type="Proteomes" id="UP001187471"/>
    </source>
</evidence>
<keyword evidence="1" id="KW-0645">Protease</keyword>
<dbReference type="SUPFAM" id="SSF50630">
    <property type="entry name" value="Acid proteases"/>
    <property type="match status" value="1"/>
</dbReference>
<gene>
    <name evidence="4" type="ORF">RJ640_000225</name>
</gene>
<name>A0AA88RVG0_9ASTE</name>
<proteinExistence type="predicted"/>
<keyword evidence="2" id="KW-0378">Hydrolase</keyword>
<dbReference type="InterPro" id="IPR051708">
    <property type="entry name" value="Plant_Aspart_Prot_A1"/>
</dbReference>
<dbReference type="InterPro" id="IPR033121">
    <property type="entry name" value="PEPTIDASE_A1"/>
</dbReference>
<reference evidence="4" key="1">
    <citation type="submission" date="2022-12" db="EMBL/GenBank/DDBJ databases">
        <title>Draft genome assemblies for two species of Escallonia (Escalloniales).</title>
        <authorList>
            <person name="Chanderbali A."/>
            <person name="Dervinis C."/>
            <person name="Anghel I."/>
            <person name="Soltis D."/>
            <person name="Soltis P."/>
            <person name="Zapata F."/>
        </authorList>
    </citation>
    <scope>NUCLEOTIDE SEQUENCE</scope>
    <source>
        <strain evidence="4">UCBG92.1500</strain>
        <tissue evidence="4">Leaf</tissue>
    </source>
</reference>
<sequence>MRPLTKSSTTANWLRGKPKNQLESEIMTAVPPITAHFTGADIVLLPTSTFLEVEEGITCLTMIPTTLELAIWGNLSQMDFLIGYDLVKQEVTKGWTVDLWWAGVKTVEGEGCAGFEVMEVHGRLGSGGFVVLLVGMAAGLRR</sequence>
<dbReference type="GO" id="GO:0006508">
    <property type="term" value="P:proteolysis"/>
    <property type="evidence" value="ECO:0007669"/>
    <property type="project" value="UniProtKB-KW"/>
</dbReference>
<dbReference type="InterPro" id="IPR021109">
    <property type="entry name" value="Peptidase_aspartic_dom_sf"/>
</dbReference>
<keyword evidence="5" id="KW-1185">Reference proteome</keyword>
<dbReference type="AlphaFoldDB" id="A0AA88RVG0"/>
<dbReference type="PANTHER" id="PTHR47967:SF128">
    <property type="entry name" value="ASPARTIC PROTEINASE CDR1-LIKE"/>
    <property type="match status" value="1"/>
</dbReference>
<dbReference type="Pfam" id="PF14541">
    <property type="entry name" value="TAXi_C"/>
    <property type="match status" value="1"/>
</dbReference>
<dbReference type="EMBL" id="JAVXUO010001060">
    <property type="protein sequence ID" value="KAK2986471.1"/>
    <property type="molecule type" value="Genomic_DNA"/>
</dbReference>
<evidence type="ECO:0000256" key="1">
    <source>
        <dbReference type="ARBA" id="ARBA00022670"/>
    </source>
</evidence>
<evidence type="ECO:0000259" key="3">
    <source>
        <dbReference type="PROSITE" id="PS51767"/>
    </source>
</evidence>
<protein>
    <recommendedName>
        <fullName evidence="3">Peptidase A1 domain-containing protein</fullName>
    </recommendedName>
</protein>
<dbReference type="Proteomes" id="UP001187471">
    <property type="component" value="Unassembled WGS sequence"/>
</dbReference>
<dbReference type="GO" id="GO:0008233">
    <property type="term" value="F:peptidase activity"/>
    <property type="evidence" value="ECO:0007669"/>
    <property type="project" value="UniProtKB-KW"/>
</dbReference>
<dbReference type="PROSITE" id="PS51767">
    <property type="entry name" value="PEPTIDASE_A1"/>
    <property type="match status" value="1"/>
</dbReference>
<accession>A0AA88RVG0</accession>
<feature type="domain" description="Peptidase A1" evidence="3">
    <location>
        <begin position="1"/>
        <end position="94"/>
    </location>
</feature>
<dbReference type="Gene3D" id="2.40.70.10">
    <property type="entry name" value="Acid Proteases"/>
    <property type="match status" value="1"/>
</dbReference>